<evidence type="ECO:0000313" key="2">
    <source>
        <dbReference type="Proteomes" id="UP000034738"/>
    </source>
</evidence>
<dbReference type="EMBL" id="LBUY01000053">
    <property type="protein sequence ID" value="KKQ73597.1"/>
    <property type="molecule type" value="Genomic_DNA"/>
</dbReference>
<accession>A0A0G0K4A3</accession>
<evidence type="ECO:0000313" key="1">
    <source>
        <dbReference type="EMBL" id="KKQ73597.1"/>
    </source>
</evidence>
<dbReference type="Gene3D" id="3.10.490.10">
    <property type="entry name" value="Gamma-glutamyl cyclotransferase-like"/>
    <property type="match status" value="1"/>
</dbReference>
<evidence type="ECO:0008006" key="3">
    <source>
        <dbReference type="Google" id="ProtNLM"/>
    </source>
</evidence>
<dbReference type="AlphaFoldDB" id="A0A0G0K4A3"/>
<dbReference type="Proteomes" id="UP000034738">
    <property type="component" value="Unassembled WGS sequence"/>
</dbReference>
<reference evidence="1 2" key="1">
    <citation type="journal article" date="2015" name="Nature">
        <title>rRNA introns, odd ribosomes, and small enigmatic genomes across a large radiation of phyla.</title>
        <authorList>
            <person name="Brown C.T."/>
            <person name="Hug L.A."/>
            <person name="Thomas B.C."/>
            <person name="Sharon I."/>
            <person name="Castelle C.J."/>
            <person name="Singh A."/>
            <person name="Wilkins M.J."/>
            <person name="Williams K.H."/>
            <person name="Banfield J.F."/>
        </authorList>
    </citation>
    <scope>NUCLEOTIDE SEQUENCE [LARGE SCALE GENOMIC DNA]</scope>
</reference>
<protein>
    <recommendedName>
        <fullName evidence="3">Gamma-glutamylcyclotransferase AIG2-like domain-containing protein</fullName>
    </recommendedName>
</protein>
<name>A0A0G0K4A3_9BACT</name>
<organism evidence="1 2">
    <name type="scientific">Candidatus Woesebacteria bacterium GW2011_GWB1_38_5</name>
    <dbReference type="NCBI Taxonomy" id="1618568"/>
    <lineage>
        <taxon>Bacteria</taxon>
        <taxon>Candidatus Woeseibacteriota</taxon>
    </lineage>
</organism>
<comment type="caution">
    <text evidence="1">The sequence shown here is derived from an EMBL/GenBank/DDBJ whole genome shotgun (WGS) entry which is preliminary data.</text>
</comment>
<sequence>MVMSSYPDQEGTHMRIYVLGYGDDMSRRGVQRHLPKKEILWRVTVRGWRRSFSHFGREHRYLTLVRDEKAEAKHVAVFEVTPTELEIHARQEWGQKLTDLTAFVKPLPVWEEARIYAFISIPPEEKNSIRKSYLDTVLEDLTPGQREEILAEIDFCGAKIDEKS</sequence>
<proteinExistence type="predicted"/>
<gene>
    <name evidence="1" type="ORF">US95_C0053G0004</name>
</gene>